<dbReference type="InterPro" id="IPR006685">
    <property type="entry name" value="MscS_channel_2nd"/>
</dbReference>
<dbReference type="InterPro" id="IPR011066">
    <property type="entry name" value="MscS_channel_C_sf"/>
</dbReference>
<evidence type="ECO:0000256" key="2">
    <source>
        <dbReference type="ARBA" id="ARBA00008017"/>
    </source>
</evidence>
<feature type="transmembrane region" description="Helical" evidence="7">
    <location>
        <begin position="100"/>
        <end position="124"/>
    </location>
</feature>
<dbReference type="EMBL" id="JADIMV010000141">
    <property type="protein sequence ID" value="MBO8440649.1"/>
    <property type="molecule type" value="Genomic_DNA"/>
</dbReference>
<evidence type="ECO:0000256" key="3">
    <source>
        <dbReference type="ARBA" id="ARBA00022475"/>
    </source>
</evidence>
<sequence>MEKEQTISTIDRLIEKLVTEGVSLGKHILVAIVIYVVGRFIVKLINRLVTNAMEKRKIDPAVRSFVGSTVNITLQALLILSVIGALGIQMTSFSALLVSAGAAIGMALSGNLQNFAGGLIILLLRPYKIGDLIEIGDETGTVKSIQMFNTVLTTFDNKIIFVPNSSISNGVMTNYSRQETRRVDLVVGVEYGTEFAKVQKVLEDIIAHDPRILADPKPFIAVNALSASSVDIVLKAWVKTEDYWDVSYDLNRIVYERFNQEGIGFPFPQLTVHQGK</sequence>
<dbReference type="SUPFAM" id="SSF82689">
    <property type="entry name" value="Mechanosensitive channel protein MscS (YggB), C-terminal domain"/>
    <property type="match status" value="1"/>
</dbReference>
<dbReference type="PANTHER" id="PTHR30221">
    <property type="entry name" value="SMALL-CONDUCTANCE MECHANOSENSITIVE CHANNEL"/>
    <property type="match status" value="1"/>
</dbReference>
<evidence type="ECO:0000256" key="6">
    <source>
        <dbReference type="ARBA" id="ARBA00023136"/>
    </source>
</evidence>
<evidence type="ECO:0000313" key="10">
    <source>
        <dbReference type="EMBL" id="MBO8440649.1"/>
    </source>
</evidence>
<dbReference type="InterPro" id="IPR010920">
    <property type="entry name" value="LSM_dom_sf"/>
</dbReference>
<dbReference type="GO" id="GO:0008381">
    <property type="term" value="F:mechanosensitive monoatomic ion channel activity"/>
    <property type="evidence" value="ECO:0007669"/>
    <property type="project" value="InterPro"/>
</dbReference>
<feature type="domain" description="Mechanosensitive ion channel MscS" evidence="8">
    <location>
        <begin position="112"/>
        <end position="177"/>
    </location>
</feature>
<dbReference type="PANTHER" id="PTHR30221:SF1">
    <property type="entry name" value="SMALL-CONDUCTANCE MECHANOSENSITIVE CHANNEL"/>
    <property type="match status" value="1"/>
</dbReference>
<dbReference type="Proteomes" id="UP000712007">
    <property type="component" value="Unassembled WGS sequence"/>
</dbReference>
<dbReference type="InterPro" id="IPR049278">
    <property type="entry name" value="MS_channel_C"/>
</dbReference>
<protein>
    <submittedName>
        <fullName evidence="10">Mechanosensitive ion channel</fullName>
    </submittedName>
</protein>
<keyword evidence="4 7" id="KW-0812">Transmembrane</keyword>
<dbReference type="InterPro" id="IPR011014">
    <property type="entry name" value="MscS_channel_TM-2"/>
</dbReference>
<feature type="transmembrane region" description="Helical" evidence="7">
    <location>
        <begin position="65"/>
        <end position="88"/>
    </location>
</feature>
<name>A0A940DNU6_9BACT</name>
<keyword evidence="6 7" id="KW-0472">Membrane</keyword>
<evidence type="ECO:0000256" key="1">
    <source>
        <dbReference type="ARBA" id="ARBA00004651"/>
    </source>
</evidence>
<dbReference type="Gene3D" id="2.30.30.60">
    <property type="match status" value="1"/>
</dbReference>
<accession>A0A940DNU6</accession>
<reference evidence="10" key="2">
    <citation type="journal article" date="2021" name="PeerJ">
        <title>Extensive microbial diversity within the chicken gut microbiome revealed by metagenomics and culture.</title>
        <authorList>
            <person name="Gilroy R."/>
            <person name="Ravi A."/>
            <person name="Getino M."/>
            <person name="Pursley I."/>
            <person name="Horton D.L."/>
            <person name="Alikhan N.F."/>
            <person name="Baker D."/>
            <person name="Gharbi K."/>
            <person name="Hall N."/>
            <person name="Watson M."/>
            <person name="Adriaenssens E.M."/>
            <person name="Foster-Nyarko E."/>
            <person name="Jarju S."/>
            <person name="Secka A."/>
            <person name="Antonio M."/>
            <person name="Oren A."/>
            <person name="Chaudhuri R.R."/>
            <person name="La Ragione R."/>
            <person name="Hildebrand F."/>
            <person name="Pallen M.J."/>
        </authorList>
    </citation>
    <scope>NUCLEOTIDE SEQUENCE</scope>
    <source>
        <strain evidence="10">3924</strain>
    </source>
</reference>
<comment type="caution">
    <text evidence="10">The sequence shown here is derived from an EMBL/GenBank/DDBJ whole genome shotgun (WGS) entry which is preliminary data.</text>
</comment>
<feature type="domain" description="Mechanosensitive ion channel MscS C-terminal" evidence="9">
    <location>
        <begin position="183"/>
        <end position="265"/>
    </location>
</feature>
<dbReference type="AlphaFoldDB" id="A0A940DNU6"/>
<dbReference type="InterPro" id="IPR023408">
    <property type="entry name" value="MscS_beta-dom_sf"/>
</dbReference>
<dbReference type="Pfam" id="PF21082">
    <property type="entry name" value="MS_channel_3rd"/>
    <property type="match status" value="1"/>
</dbReference>
<dbReference type="Gene3D" id="1.10.287.1260">
    <property type="match status" value="1"/>
</dbReference>
<dbReference type="InterPro" id="IPR006686">
    <property type="entry name" value="MscS_channel_CS"/>
</dbReference>
<dbReference type="PROSITE" id="PS01246">
    <property type="entry name" value="UPF0003"/>
    <property type="match status" value="1"/>
</dbReference>
<evidence type="ECO:0000256" key="4">
    <source>
        <dbReference type="ARBA" id="ARBA00022692"/>
    </source>
</evidence>
<evidence type="ECO:0000256" key="5">
    <source>
        <dbReference type="ARBA" id="ARBA00022989"/>
    </source>
</evidence>
<dbReference type="Gene3D" id="3.30.70.100">
    <property type="match status" value="1"/>
</dbReference>
<evidence type="ECO:0000259" key="8">
    <source>
        <dbReference type="Pfam" id="PF00924"/>
    </source>
</evidence>
<keyword evidence="3" id="KW-1003">Cell membrane</keyword>
<keyword evidence="5 7" id="KW-1133">Transmembrane helix</keyword>
<dbReference type="SUPFAM" id="SSF82861">
    <property type="entry name" value="Mechanosensitive channel protein MscS (YggB), transmembrane region"/>
    <property type="match status" value="1"/>
</dbReference>
<organism evidence="10 11">
    <name type="scientific">Candidatus Aphodosoma intestinipullorum</name>
    <dbReference type="NCBI Taxonomy" id="2840674"/>
    <lineage>
        <taxon>Bacteria</taxon>
        <taxon>Pseudomonadati</taxon>
        <taxon>Bacteroidota</taxon>
        <taxon>Bacteroidia</taxon>
        <taxon>Bacteroidales</taxon>
        <taxon>Candidatus Aphodosoma</taxon>
    </lineage>
</organism>
<evidence type="ECO:0000256" key="7">
    <source>
        <dbReference type="SAM" id="Phobius"/>
    </source>
</evidence>
<comment type="similarity">
    <text evidence="2">Belongs to the MscS (TC 1.A.23) family.</text>
</comment>
<comment type="subcellular location">
    <subcellularLocation>
        <location evidence="1">Cell membrane</location>
        <topology evidence="1">Multi-pass membrane protein</topology>
    </subcellularLocation>
</comment>
<dbReference type="SUPFAM" id="SSF50182">
    <property type="entry name" value="Sm-like ribonucleoproteins"/>
    <property type="match status" value="1"/>
</dbReference>
<evidence type="ECO:0000313" key="11">
    <source>
        <dbReference type="Proteomes" id="UP000712007"/>
    </source>
</evidence>
<evidence type="ECO:0000259" key="9">
    <source>
        <dbReference type="Pfam" id="PF21082"/>
    </source>
</evidence>
<feature type="transmembrane region" description="Helical" evidence="7">
    <location>
        <begin position="27"/>
        <end position="45"/>
    </location>
</feature>
<gene>
    <name evidence="10" type="ORF">IAC51_08395</name>
</gene>
<proteinExistence type="inferred from homology"/>
<dbReference type="GO" id="GO:0005886">
    <property type="term" value="C:plasma membrane"/>
    <property type="evidence" value="ECO:0007669"/>
    <property type="project" value="UniProtKB-SubCell"/>
</dbReference>
<dbReference type="InterPro" id="IPR008910">
    <property type="entry name" value="MSC_TM_helix"/>
</dbReference>
<dbReference type="Pfam" id="PF05552">
    <property type="entry name" value="MS_channel_1st_1"/>
    <property type="match status" value="1"/>
</dbReference>
<dbReference type="InterPro" id="IPR045275">
    <property type="entry name" value="MscS_archaea/bacteria_type"/>
</dbReference>
<reference evidence="10" key="1">
    <citation type="submission" date="2020-10" db="EMBL/GenBank/DDBJ databases">
        <authorList>
            <person name="Gilroy R."/>
        </authorList>
    </citation>
    <scope>NUCLEOTIDE SEQUENCE</scope>
    <source>
        <strain evidence="10">3924</strain>
    </source>
</reference>
<dbReference type="Pfam" id="PF00924">
    <property type="entry name" value="MS_channel_2nd"/>
    <property type="match status" value="1"/>
</dbReference>